<reference evidence="10 11" key="1">
    <citation type="submission" date="2017-09" db="EMBL/GenBank/DDBJ databases">
        <title>Sphingomonas ginsenosidimutans KACC 14949, whole genome shotgun sequence.</title>
        <authorList>
            <person name="Feng G."/>
            <person name="Zhu H."/>
        </authorList>
    </citation>
    <scope>NUCLEOTIDE SEQUENCE [LARGE SCALE GENOMIC DNA]</scope>
    <source>
        <strain evidence="10 11">KACC 14949</strain>
    </source>
</reference>
<keyword evidence="6" id="KW-1133">Transmembrane helix</keyword>
<keyword evidence="5" id="KW-0175">Coiled coil</keyword>
<dbReference type="PROSITE" id="PS50192">
    <property type="entry name" value="T_SNARE"/>
    <property type="match status" value="1"/>
</dbReference>
<proteinExistence type="inferred from homology"/>
<dbReference type="InterPro" id="IPR003660">
    <property type="entry name" value="HAMP_dom"/>
</dbReference>
<dbReference type="SMART" id="SM00283">
    <property type="entry name" value="MA"/>
    <property type="match status" value="1"/>
</dbReference>
<feature type="domain" description="Methyl-accepting transducer" evidence="7">
    <location>
        <begin position="321"/>
        <end position="550"/>
    </location>
</feature>
<dbReference type="Pfam" id="PF00672">
    <property type="entry name" value="HAMP"/>
    <property type="match status" value="1"/>
</dbReference>
<evidence type="ECO:0000256" key="2">
    <source>
        <dbReference type="ARBA" id="ARBA00022500"/>
    </source>
</evidence>
<dbReference type="InterPro" id="IPR004089">
    <property type="entry name" value="MCPsignal_dom"/>
</dbReference>
<dbReference type="PRINTS" id="PR00260">
    <property type="entry name" value="CHEMTRNSDUCR"/>
</dbReference>
<dbReference type="PANTHER" id="PTHR43531">
    <property type="entry name" value="PROTEIN ICFG"/>
    <property type="match status" value="1"/>
</dbReference>
<dbReference type="RefSeq" id="WP_096610133.1">
    <property type="nucleotide sequence ID" value="NZ_NWVD01000001.1"/>
</dbReference>
<feature type="domain" description="HAMP" evidence="9">
    <location>
        <begin position="264"/>
        <end position="316"/>
    </location>
</feature>
<dbReference type="SMART" id="SM00304">
    <property type="entry name" value="HAMP"/>
    <property type="match status" value="2"/>
</dbReference>
<feature type="domain" description="T-SNARE coiled-coil homology" evidence="8">
    <location>
        <begin position="480"/>
        <end position="542"/>
    </location>
</feature>
<keyword evidence="4" id="KW-0807">Transducer</keyword>
<dbReference type="Proteomes" id="UP000218784">
    <property type="component" value="Unassembled WGS sequence"/>
</dbReference>
<keyword evidence="6" id="KW-0812">Transmembrane</keyword>
<evidence type="ECO:0000313" key="11">
    <source>
        <dbReference type="Proteomes" id="UP000218784"/>
    </source>
</evidence>
<protein>
    <submittedName>
        <fullName evidence="10">Methyl-accepting chemotaxis protein</fullName>
    </submittedName>
</protein>
<dbReference type="GO" id="GO:0005886">
    <property type="term" value="C:plasma membrane"/>
    <property type="evidence" value="ECO:0007669"/>
    <property type="project" value="TreeGrafter"/>
</dbReference>
<feature type="transmembrane region" description="Helical" evidence="6">
    <location>
        <begin position="185"/>
        <end position="206"/>
    </location>
</feature>
<feature type="domain" description="HAMP" evidence="9">
    <location>
        <begin position="207"/>
        <end position="260"/>
    </location>
</feature>
<evidence type="ECO:0000256" key="3">
    <source>
        <dbReference type="ARBA" id="ARBA00029447"/>
    </source>
</evidence>
<organism evidence="10 11">
    <name type="scientific">Sphingomonas ginsenosidimutans</name>
    <dbReference type="NCBI Taxonomy" id="862134"/>
    <lineage>
        <taxon>Bacteria</taxon>
        <taxon>Pseudomonadati</taxon>
        <taxon>Pseudomonadota</taxon>
        <taxon>Alphaproteobacteria</taxon>
        <taxon>Sphingomonadales</taxon>
        <taxon>Sphingomonadaceae</taxon>
        <taxon>Sphingomonas</taxon>
    </lineage>
</organism>
<keyword evidence="2" id="KW-0145">Chemotaxis</keyword>
<feature type="coiled-coil region" evidence="5">
    <location>
        <begin position="539"/>
        <end position="566"/>
    </location>
</feature>
<dbReference type="InterPro" id="IPR051310">
    <property type="entry name" value="MCP_chemotaxis"/>
</dbReference>
<dbReference type="PROSITE" id="PS50885">
    <property type="entry name" value="HAMP"/>
    <property type="match status" value="2"/>
</dbReference>
<evidence type="ECO:0000313" key="10">
    <source>
        <dbReference type="EMBL" id="PCG10458.1"/>
    </source>
</evidence>
<dbReference type="SUPFAM" id="SSF58104">
    <property type="entry name" value="Methyl-accepting chemotaxis protein (MCP) signaling domain"/>
    <property type="match status" value="1"/>
</dbReference>
<dbReference type="CDD" id="cd11386">
    <property type="entry name" value="MCP_signal"/>
    <property type="match status" value="1"/>
</dbReference>
<keyword evidence="6" id="KW-0472">Membrane</keyword>
<dbReference type="FunFam" id="1.10.287.950:FF:000001">
    <property type="entry name" value="Methyl-accepting chemotaxis sensory transducer"/>
    <property type="match status" value="1"/>
</dbReference>
<evidence type="ECO:0000256" key="6">
    <source>
        <dbReference type="SAM" id="Phobius"/>
    </source>
</evidence>
<dbReference type="GO" id="GO:0004888">
    <property type="term" value="F:transmembrane signaling receptor activity"/>
    <property type="evidence" value="ECO:0007669"/>
    <property type="project" value="InterPro"/>
</dbReference>
<dbReference type="InterPro" id="IPR000727">
    <property type="entry name" value="T_SNARE_dom"/>
</dbReference>
<accession>A0A2A4I3G0</accession>
<dbReference type="PROSITE" id="PS50111">
    <property type="entry name" value="CHEMOTAXIS_TRANSDUC_2"/>
    <property type="match status" value="1"/>
</dbReference>
<comment type="similarity">
    <text evidence="3">Belongs to the methyl-accepting chemotaxis (MCP) protein family.</text>
</comment>
<evidence type="ECO:0000256" key="5">
    <source>
        <dbReference type="SAM" id="Coils"/>
    </source>
</evidence>
<name>A0A2A4I3G0_9SPHN</name>
<dbReference type="GO" id="GO:0007165">
    <property type="term" value="P:signal transduction"/>
    <property type="evidence" value="ECO:0007669"/>
    <property type="project" value="UniProtKB-KW"/>
</dbReference>
<evidence type="ECO:0000259" key="7">
    <source>
        <dbReference type="PROSITE" id="PS50111"/>
    </source>
</evidence>
<comment type="caution">
    <text evidence="10">The sequence shown here is derived from an EMBL/GenBank/DDBJ whole genome shotgun (WGS) entry which is preliminary data.</text>
</comment>
<dbReference type="PANTHER" id="PTHR43531:SF11">
    <property type="entry name" value="METHYL-ACCEPTING CHEMOTAXIS PROTEIN 3"/>
    <property type="match status" value="1"/>
</dbReference>
<evidence type="ECO:0000256" key="1">
    <source>
        <dbReference type="ARBA" id="ARBA00004370"/>
    </source>
</evidence>
<dbReference type="GO" id="GO:0006935">
    <property type="term" value="P:chemotaxis"/>
    <property type="evidence" value="ECO:0007669"/>
    <property type="project" value="UniProtKB-KW"/>
</dbReference>
<dbReference type="Gene3D" id="6.10.340.10">
    <property type="match status" value="1"/>
</dbReference>
<dbReference type="EMBL" id="NWVD01000001">
    <property type="protein sequence ID" value="PCG10458.1"/>
    <property type="molecule type" value="Genomic_DNA"/>
</dbReference>
<dbReference type="InterPro" id="IPR004090">
    <property type="entry name" value="Chemotax_Me-accpt_rcpt"/>
</dbReference>
<feature type="transmembrane region" description="Helical" evidence="6">
    <location>
        <begin position="12"/>
        <end position="30"/>
    </location>
</feature>
<dbReference type="SUPFAM" id="SSF158472">
    <property type="entry name" value="HAMP domain-like"/>
    <property type="match status" value="1"/>
</dbReference>
<dbReference type="InterPro" id="IPR024478">
    <property type="entry name" value="HlyB_4HB_MCP"/>
</dbReference>
<dbReference type="AlphaFoldDB" id="A0A2A4I3G0"/>
<comment type="subcellular location">
    <subcellularLocation>
        <location evidence="1">Membrane</location>
    </subcellularLocation>
</comment>
<evidence type="ECO:0000259" key="8">
    <source>
        <dbReference type="PROSITE" id="PS50192"/>
    </source>
</evidence>
<evidence type="ECO:0000259" key="9">
    <source>
        <dbReference type="PROSITE" id="PS50885"/>
    </source>
</evidence>
<dbReference type="Pfam" id="PF00015">
    <property type="entry name" value="MCPsignal"/>
    <property type="match status" value="1"/>
</dbReference>
<sequence length="589" mass="61482">MKNWSFSVKLTAAFGACIAIMLMLSGVSLLKLGVMNDAVATFADNRLPKAVALGELKGAFTGYRLSLYRHIASGPADGQRDRAVADARATLDKGIASLAPMLTAPEAIAALNSVREQLPIVYRNDERVLALSRANQDDAATAMLVETRQQTKAIDADLRALRRIFDAQEDKAKAETAADYTSARWMIALAVLAALGLVAATLAVMVRLVSQPLGALAGTIDRIAAGQLDVALSRDDRRDEIGGLTRSVATLRDQLVAAEAAKEAQATLIVDSVGSGLDALAQGDLTARIDAELTGPFAKLKADFNRAMDAVAQTMVSVTATADNIANGAGDIRQASDDLSQRTEQQAASLEETAAAMHEITETVRETAVGAARANGVVSATREDAEASGSVVRRAVEAMHGIEASSAEISEIIAVIDGIAFQTNLLALNAGVEAARAGDAGKGFAVVASEVRALAQRSADAAKDVKTRITASSEQVELGAALVSQTGEALTRIIARINEISALMSDIASSAEQQSTGLQQVNTAVAEMDGVTQQNAAMVEEATAAARSLSDEAEALKREIRRFRLVEGEASAAASPVHRLQARVAGAGW</sequence>
<gene>
    <name evidence="10" type="ORF">COA17_03275</name>
</gene>
<dbReference type="Pfam" id="PF12729">
    <property type="entry name" value="4HB_MCP_1"/>
    <property type="match status" value="1"/>
</dbReference>
<dbReference type="CDD" id="cd06225">
    <property type="entry name" value="HAMP"/>
    <property type="match status" value="1"/>
</dbReference>
<keyword evidence="11" id="KW-1185">Reference proteome</keyword>
<dbReference type="Gene3D" id="1.10.287.950">
    <property type="entry name" value="Methyl-accepting chemotaxis protein"/>
    <property type="match status" value="1"/>
</dbReference>
<evidence type="ECO:0000256" key="4">
    <source>
        <dbReference type="PROSITE-ProRule" id="PRU00284"/>
    </source>
</evidence>